<name>A0A010T9N8_PSEFL</name>
<protein>
    <submittedName>
        <fullName evidence="1">Uncharacterized protein</fullName>
    </submittedName>
</protein>
<evidence type="ECO:0000313" key="2">
    <source>
        <dbReference type="Proteomes" id="UP000022611"/>
    </source>
</evidence>
<gene>
    <name evidence="1" type="ORF">HK44_003980</name>
</gene>
<dbReference type="Proteomes" id="UP000022611">
    <property type="component" value="Unassembled WGS sequence"/>
</dbReference>
<dbReference type="HOGENOM" id="CLU_1593155_0_0_6"/>
<dbReference type="PATRIC" id="fig|1042209.11.peg.3152"/>
<dbReference type="AlphaFoldDB" id="A0A010T9N8"/>
<reference evidence="1 2" key="1">
    <citation type="journal article" date="2011" name="J. Bacteriol.">
        <title>Draft genome sequence of the polycyclic aromatic hydrocarbon-degrading, genetically engineered bioluminescent bioreporter Pseudomonas fluorescens HK44.</title>
        <authorList>
            <person name="Chauhan A."/>
            <person name="Layton A.C."/>
            <person name="Williams D.E."/>
            <person name="Smartt A.E."/>
            <person name="Ripp S."/>
            <person name="Karpinets T.V."/>
            <person name="Brown S.D."/>
            <person name="Sayler G.S."/>
        </authorList>
    </citation>
    <scope>NUCLEOTIDE SEQUENCE [LARGE SCALE GENOMIC DNA]</scope>
    <source>
        <strain evidence="1 2">HK44</strain>
    </source>
</reference>
<sequence length="167" mass="19043">MSGVVCVFTTALEKDNPFFIKSITFNYGAHIEQELMIELHKKFGEGLNTLPANSKIIFYQYWSPCRTCTDATIPDFLRRFGLIEKNIRVKFRFIDYYSKANVPNSTKQELWETNAEAQQAYDIACISSGHAKVKTNPTTPNQTIESMYLVIAPVGNNKTSFLMTVHQ</sequence>
<proteinExistence type="predicted"/>
<comment type="caution">
    <text evidence="1">The sequence shown here is derived from an EMBL/GenBank/DDBJ whole genome shotgun (WGS) entry which is preliminary data.</text>
</comment>
<organism evidence="1 2">
    <name type="scientific">Pseudomonas fluorescens HK44</name>
    <dbReference type="NCBI Taxonomy" id="1042209"/>
    <lineage>
        <taxon>Bacteria</taxon>
        <taxon>Pseudomonadati</taxon>
        <taxon>Pseudomonadota</taxon>
        <taxon>Gammaproteobacteria</taxon>
        <taxon>Pseudomonadales</taxon>
        <taxon>Pseudomonadaceae</taxon>
        <taxon>Pseudomonas</taxon>
    </lineage>
</organism>
<dbReference type="EMBL" id="AFOY02000015">
    <property type="protein sequence ID" value="EXF94072.1"/>
    <property type="molecule type" value="Genomic_DNA"/>
</dbReference>
<evidence type="ECO:0000313" key="1">
    <source>
        <dbReference type="EMBL" id="EXF94072.1"/>
    </source>
</evidence>
<accession>A0A010T9N8</accession>